<keyword evidence="1" id="KW-1133">Transmembrane helix</keyword>
<evidence type="ECO:0000313" key="5">
    <source>
        <dbReference type="Proteomes" id="UP001595773"/>
    </source>
</evidence>
<dbReference type="EMBL" id="JBHSCQ010000010">
    <property type="protein sequence ID" value="MFC4265687.1"/>
    <property type="molecule type" value="Genomic_DNA"/>
</dbReference>
<evidence type="ECO:0000259" key="2">
    <source>
        <dbReference type="Pfam" id="PF10081"/>
    </source>
</evidence>
<dbReference type="InterPro" id="IPR027787">
    <property type="entry name" value="Alpha/beta-hydrolase_catalytic"/>
</dbReference>
<dbReference type="RefSeq" id="WP_230067515.1">
    <property type="nucleotide sequence ID" value="NZ_BAABLL010000004.1"/>
</dbReference>
<reference evidence="5" key="1">
    <citation type="journal article" date="2019" name="Int. J. Syst. Evol. Microbiol.">
        <title>The Global Catalogue of Microorganisms (GCM) 10K type strain sequencing project: providing services to taxonomists for standard genome sequencing and annotation.</title>
        <authorList>
            <consortium name="The Broad Institute Genomics Platform"/>
            <consortium name="The Broad Institute Genome Sequencing Center for Infectious Disease"/>
            <person name="Wu L."/>
            <person name="Ma J."/>
        </authorList>
    </citation>
    <scope>NUCLEOTIDE SEQUENCE [LARGE SCALE GENOMIC DNA]</scope>
    <source>
        <strain evidence="5">CGMCC 1.10698</strain>
    </source>
</reference>
<feature type="transmembrane region" description="Helical" evidence="1">
    <location>
        <begin position="125"/>
        <end position="146"/>
    </location>
</feature>
<dbReference type="Pfam" id="PF15420">
    <property type="entry name" value="Abhydrolase_9_N"/>
    <property type="match status" value="1"/>
</dbReference>
<accession>A0ABV8R0V7</accession>
<evidence type="ECO:0000256" key="1">
    <source>
        <dbReference type="SAM" id="Phobius"/>
    </source>
</evidence>
<evidence type="ECO:0000313" key="4">
    <source>
        <dbReference type="EMBL" id="MFC4265687.1"/>
    </source>
</evidence>
<protein>
    <submittedName>
        <fullName evidence="4">Alpha/beta-hydrolase family protein</fullName>
    </submittedName>
</protein>
<keyword evidence="1" id="KW-0812">Transmembrane</keyword>
<keyword evidence="1" id="KW-0472">Membrane</keyword>
<feature type="domain" description="Alpha/beta-hydrolase catalytic" evidence="2">
    <location>
        <begin position="259"/>
        <end position="540"/>
    </location>
</feature>
<comment type="caution">
    <text evidence="4">The sequence shown here is derived from an EMBL/GenBank/DDBJ whole genome shotgun (WGS) entry which is preliminary data.</text>
</comment>
<gene>
    <name evidence="4" type="ORF">ACFOW9_08735</name>
</gene>
<dbReference type="Proteomes" id="UP001595773">
    <property type="component" value="Unassembled WGS sequence"/>
</dbReference>
<organism evidence="4 5">
    <name type="scientific">Arthrobacter cryoconiti</name>
    <dbReference type="NCBI Taxonomy" id="748907"/>
    <lineage>
        <taxon>Bacteria</taxon>
        <taxon>Bacillati</taxon>
        <taxon>Actinomycetota</taxon>
        <taxon>Actinomycetes</taxon>
        <taxon>Micrococcales</taxon>
        <taxon>Micrococcaceae</taxon>
        <taxon>Arthrobacter</taxon>
    </lineage>
</organism>
<feature type="domain" description="Alpha/beta-hydrolase N-terminal" evidence="3">
    <location>
        <begin position="23"/>
        <end position="242"/>
    </location>
</feature>
<dbReference type="InterPro" id="IPR027788">
    <property type="entry name" value="Alpha/beta-hydrolase_N_dom"/>
</dbReference>
<sequence length="565" mass="61227">MHEARFVRYIAFLAGLAAVALALTPSLVPRPALFQGFLAGLSFGLAYLVAGWLCRLVFKVLVRRRTPQLPRVAAFLSWLVFPRWGWWVSGAGVALYAFLLGALALRWQNDVRTKVEMGLVDGAEVTSFFVASLVAIGIVFGLRWCLRRVAALGRGWTRRVTQAPAYVAAGGLLTGTLAGALVLAVLVNVALIGTDRVYAARNESTPQGIVEPASTYRSAGPGSAVDWGKLGMQGRAFVGGGPTAHQISEVTQQPAKEPVRVYVGEAQTESMEARAALAVTELKRTGGFERGTLLIATPTGSGWLERQAVESLEYLYGGDTAIVSMQYSYQPSWVSFLFHQQLPRESSMALYQAVKREWLAMPSKKRPALLVYGLSLGASGMQSVFADTQNMISGVDGAVFSGPPNNSMPWGTLLRHRDEGSTPWQPVYEAGLNVRWLSNDGDFDTLTGPWVPARIAYLQHGTDAVTWLTPRLIWQKPDWLAGSASAGGRAPDVSDSMVWIPLITYLQATFDMFMGEAVPARHGHNFGDVAVEAWNGVWPSGLDQATVGKIHALMAAIPYEDSVDN</sequence>
<proteinExistence type="predicted"/>
<evidence type="ECO:0000259" key="3">
    <source>
        <dbReference type="Pfam" id="PF15420"/>
    </source>
</evidence>
<keyword evidence="5" id="KW-1185">Reference proteome</keyword>
<feature type="transmembrane region" description="Helical" evidence="1">
    <location>
        <begin position="32"/>
        <end position="58"/>
    </location>
</feature>
<feature type="transmembrane region" description="Helical" evidence="1">
    <location>
        <begin position="166"/>
        <end position="192"/>
    </location>
</feature>
<name>A0ABV8R0V7_9MICC</name>
<dbReference type="Pfam" id="PF10081">
    <property type="entry name" value="Abhydrolase_9"/>
    <property type="match status" value="1"/>
</dbReference>
<feature type="transmembrane region" description="Helical" evidence="1">
    <location>
        <begin position="84"/>
        <end position="105"/>
    </location>
</feature>